<dbReference type="InterPro" id="IPR038720">
    <property type="entry name" value="YprB_RNase_H-like_dom"/>
</dbReference>
<keyword evidence="3" id="KW-1185">Reference proteome</keyword>
<dbReference type="RefSeq" id="WP_212904992.1">
    <property type="nucleotide sequence ID" value="NZ_BOPZ01000033.1"/>
</dbReference>
<reference evidence="2" key="1">
    <citation type="submission" date="2021-03" db="EMBL/GenBank/DDBJ databases">
        <title>Taxonomic study of Clostridium polyendosporum from meadow-gley soil under rice.</title>
        <authorList>
            <person name="Kobayashi H."/>
            <person name="Tanizawa Y."/>
            <person name="Yagura M."/>
        </authorList>
    </citation>
    <scope>NUCLEOTIDE SEQUENCE</scope>
    <source>
        <strain evidence="2">JCM 30710</strain>
    </source>
</reference>
<protein>
    <recommendedName>
        <fullName evidence="1">YprB ribonuclease H-like domain-containing protein</fullName>
    </recommendedName>
</protein>
<evidence type="ECO:0000259" key="1">
    <source>
        <dbReference type="Pfam" id="PF13482"/>
    </source>
</evidence>
<dbReference type="GO" id="GO:0003676">
    <property type="term" value="F:nucleic acid binding"/>
    <property type="evidence" value="ECO:0007669"/>
    <property type="project" value="InterPro"/>
</dbReference>
<organism evidence="2 3">
    <name type="scientific">Clostridium polyendosporum</name>
    <dbReference type="NCBI Taxonomy" id="69208"/>
    <lineage>
        <taxon>Bacteria</taxon>
        <taxon>Bacillati</taxon>
        <taxon>Bacillota</taxon>
        <taxon>Clostridia</taxon>
        <taxon>Eubacteriales</taxon>
        <taxon>Clostridiaceae</taxon>
        <taxon>Clostridium</taxon>
    </lineage>
</organism>
<dbReference type="PANTHER" id="PTHR38462:SF1">
    <property type="entry name" value="YPRB RIBONUCLEASE H-LIKE DOMAIN-CONTAINING PROTEIN"/>
    <property type="match status" value="1"/>
</dbReference>
<gene>
    <name evidence="2" type="ORF">CPJCM30710_29820</name>
</gene>
<dbReference type="PANTHER" id="PTHR38462">
    <property type="entry name" value="EXONUCLEASE-LIKE PROTEIN"/>
    <property type="match status" value="1"/>
</dbReference>
<dbReference type="Gene3D" id="3.30.420.10">
    <property type="entry name" value="Ribonuclease H-like superfamily/Ribonuclease H"/>
    <property type="match status" value="1"/>
</dbReference>
<dbReference type="SUPFAM" id="SSF53098">
    <property type="entry name" value="Ribonuclease H-like"/>
    <property type="match status" value="1"/>
</dbReference>
<accession>A0A919VI17</accession>
<dbReference type="Pfam" id="PF13482">
    <property type="entry name" value="RNase_H_2"/>
    <property type="match status" value="1"/>
</dbReference>
<dbReference type="InterPro" id="IPR012337">
    <property type="entry name" value="RNaseH-like_sf"/>
</dbReference>
<dbReference type="AlphaFoldDB" id="A0A919VI17"/>
<feature type="domain" description="YprB ribonuclease H-like" evidence="1">
    <location>
        <begin position="26"/>
        <end position="188"/>
    </location>
</feature>
<name>A0A919VI17_9CLOT</name>
<sequence length="263" mass="31343">MHILKRVREKTISKSLIKKYKLEEVAFLDIEATGFNKEKDKIFSISIGTYGVNGYTAYVIFGDEDEEGDILKELFRLLEDRTTWCSFNGIAFDEPFLLRRAELNFLKKPKIEKHIDFYRRIRPYERALQLEGCSLKDLEKHLGIIRTDTIKGKDCREIFLKYMCTREEELKNKIILHNLEDVLYLPDIFLILEEINEKKLVRDDILTNSQKGYIKYLIKKRELKIKKIEFSNISKKDASRIIYYLIQREVDEDKINDIIKKNE</sequence>
<dbReference type="InterPro" id="IPR036397">
    <property type="entry name" value="RNaseH_sf"/>
</dbReference>
<evidence type="ECO:0000313" key="2">
    <source>
        <dbReference type="EMBL" id="GIM30316.1"/>
    </source>
</evidence>
<dbReference type="Proteomes" id="UP000679179">
    <property type="component" value="Unassembled WGS sequence"/>
</dbReference>
<proteinExistence type="predicted"/>
<evidence type="ECO:0000313" key="3">
    <source>
        <dbReference type="Proteomes" id="UP000679179"/>
    </source>
</evidence>
<comment type="caution">
    <text evidence="2">The sequence shown here is derived from an EMBL/GenBank/DDBJ whole genome shotgun (WGS) entry which is preliminary data.</text>
</comment>
<dbReference type="EMBL" id="BOPZ01000033">
    <property type="protein sequence ID" value="GIM30316.1"/>
    <property type="molecule type" value="Genomic_DNA"/>
</dbReference>